<evidence type="ECO:0008006" key="4">
    <source>
        <dbReference type="Google" id="ProtNLM"/>
    </source>
</evidence>
<proteinExistence type="predicted"/>
<dbReference type="Proteomes" id="UP000282028">
    <property type="component" value="Unassembled WGS sequence"/>
</dbReference>
<accession>A0A3M8CF50</accession>
<keyword evidence="3" id="KW-1185">Reference proteome</keyword>
<dbReference type="SUPFAM" id="SSF55961">
    <property type="entry name" value="Bet v1-like"/>
    <property type="match status" value="1"/>
</dbReference>
<name>A0A3M8CF50_9BACL</name>
<dbReference type="EMBL" id="RHHR01000015">
    <property type="protein sequence ID" value="RNB74340.1"/>
    <property type="molecule type" value="Genomic_DNA"/>
</dbReference>
<comment type="caution">
    <text evidence="2">The sequence shown here is derived from an EMBL/GenBank/DDBJ whole genome shotgun (WGS) entry which is preliminary data.</text>
</comment>
<dbReference type="RefSeq" id="WP_122909199.1">
    <property type="nucleotide sequence ID" value="NZ_CBCSBE010000003.1"/>
</dbReference>
<feature type="region of interest" description="Disordered" evidence="1">
    <location>
        <begin position="64"/>
        <end position="86"/>
    </location>
</feature>
<sequence length="86" mass="9267">MNRTSFSDTSKQIGKTASVGFQVGVRRTFPIPQEQAWEMLTSSEGLTLWLGNSPSVQLEASLGGRSAHPSAKNNRSVIEGTYPATL</sequence>
<evidence type="ECO:0000313" key="3">
    <source>
        <dbReference type="Proteomes" id="UP000282028"/>
    </source>
</evidence>
<evidence type="ECO:0000256" key="1">
    <source>
        <dbReference type="SAM" id="MobiDB-lite"/>
    </source>
</evidence>
<evidence type="ECO:0000313" key="2">
    <source>
        <dbReference type="EMBL" id="RNB74340.1"/>
    </source>
</evidence>
<gene>
    <name evidence="2" type="ORF">EDM52_11945</name>
</gene>
<dbReference type="AlphaFoldDB" id="A0A3M8CF50"/>
<dbReference type="Gene3D" id="3.30.530.20">
    <property type="match status" value="1"/>
</dbReference>
<organism evidence="2 3">
    <name type="scientific">Brevibacillus invocatus</name>
    <dbReference type="NCBI Taxonomy" id="173959"/>
    <lineage>
        <taxon>Bacteria</taxon>
        <taxon>Bacillati</taxon>
        <taxon>Bacillota</taxon>
        <taxon>Bacilli</taxon>
        <taxon>Bacillales</taxon>
        <taxon>Paenibacillaceae</taxon>
        <taxon>Brevibacillus</taxon>
    </lineage>
</organism>
<reference evidence="2 3" key="1">
    <citation type="submission" date="2018-10" db="EMBL/GenBank/DDBJ databases">
        <title>Phylogenomics of Brevibacillus.</title>
        <authorList>
            <person name="Dunlap C."/>
        </authorList>
    </citation>
    <scope>NUCLEOTIDE SEQUENCE [LARGE SCALE GENOMIC DNA]</scope>
    <source>
        <strain evidence="2 3">JCM 12215</strain>
    </source>
</reference>
<dbReference type="OrthoDB" id="4549061at2"/>
<protein>
    <recommendedName>
        <fullName evidence="4">ATPase</fullName>
    </recommendedName>
</protein>
<dbReference type="InterPro" id="IPR023393">
    <property type="entry name" value="START-like_dom_sf"/>
</dbReference>